<keyword evidence="4 6" id="KW-1133">Transmembrane helix</keyword>
<dbReference type="InterPro" id="IPR050833">
    <property type="entry name" value="Poly_Biosynth_Transport"/>
</dbReference>
<accession>A0ABN6ZCS1</accession>
<evidence type="ECO:0000313" key="7">
    <source>
        <dbReference type="EMBL" id="BEH91599.1"/>
    </source>
</evidence>
<feature type="transmembrane region" description="Helical" evidence="6">
    <location>
        <begin position="7"/>
        <end position="29"/>
    </location>
</feature>
<feature type="transmembrane region" description="Helical" evidence="6">
    <location>
        <begin position="406"/>
        <end position="424"/>
    </location>
</feature>
<evidence type="ECO:0000256" key="2">
    <source>
        <dbReference type="ARBA" id="ARBA00022475"/>
    </source>
</evidence>
<feature type="transmembrane region" description="Helical" evidence="6">
    <location>
        <begin position="430"/>
        <end position="454"/>
    </location>
</feature>
<organism evidence="7 8">
    <name type="scientific">Turicibacter faecis</name>
    <dbReference type="NCBI Taxonomy" id="2963365"/>
    <lineage>
        <taxon>Bacteria</taxon>
        <taxon>Bacillati</taxon>
        <taxon>Bacillota</taxon>
        <taxon>Erysipelotrichia</taxon>
        <taxon>Erysipelotrichales</taxon>
        <taxon>Turicibacteraceae</taxon>
        <taxon>Turicibacter</taxon>
    </lineage>
</organism>
<dbReference type="Pfam" id="PF01943">
    <property type="entry name" value="Polysacc_synt"/>
    <property type="match status" value="1"/>
</dbReference>
<evidence type="ECO:0000256" key="4">
    <source>
        <dbReference type="ARBA" id="ARBA00022989"/>
    </source>
</evidence>
<feature type="transmembrane region" description="Helical" evidence="6">
    <location>
        <begin position="164"/>
        <end position="183"/>
    </location>
</feature>
<feature type="transmembrane region" description="Helical" evidence="6">
    <location>
        <begin position="321"/>
        <end position="343"/>
    </location>
</feature>
<keyword evidence="8" id="KW-1185">Reference proteome</keyword>
<proteinExistence type="predicted"/>
<reference evidence="7" key="1">
    <citation type="journal article" date="2024" name="Int. J. Syst. Evol. Microbiol.">
        <title>Turicibacter faecis sp. nov., isolated from faeces of heart failure mouse model.</title>
        <authorList>
            <person name="Imamura Y."/>
            <person name="Motooka D."/>
            <person name="Nakajima Y."/>
            <person name="Ito S."/>
            <person name="Kitakaze M."/>
            <person name="Iida T."/>
            <person name="Nakamura S."/>
        </authorList>
    </citation>
    <scope>NUCLEOTIDE SEQUENCE</scope>
    <source>
        <strain evidence="7">TC023</strain>
    </source>
</reference>
<evidence type="ECO:0000313" key="8">
    <source>
        <dbReference type="Proteomes" id="UP001432099"/>
    </source>
</evidence>
<feature type="transmembrane region" description="Helical" evidence="6">
    <location>
        <begin position="350"/>
        <end position="369"/>
    </location>
</feature>
<keyword evidence="3 6" id="KW-0812">Transmembrane</keyword>
<sequence>MVKNTLIVAAGKICTQFISFFLLPLYTSLLSAEEYGTVDLLNTYVALLIPIVFFQIDQAIFRYLIDARENETKKKKLIATTCYIVFIQAILYLLIYFVLARYIQNDYKYFLAVNVVVIASANILLQISRGLGDNITYSQGSLITGASTILLNVLFILFFKFGAYGMLTATAMANIFCILFIIIKKKVYIYLKINNFSKNTLITLWKYSWPLIPNQLSWWIINVSDRLIITYVLGVALNGIYSASNKFSSVCISLFSIFNITWAESASIHINDKDSSNYFSYIMNITVKLFTALCVLIIAFMPFVFRIFITGIDYKSAYYQIPLLMLATIFNIIVSLLGSIYVALKKTDEIAKTSIYSAIINIVINLLLINFIGLYAASLSTFVSYLAMAIYRYIDIQKYVKLRLDLRFLLISIPIIIIIIIIYYTKNPQLCLLGLIVASIYSFVFNKNIIAMLLNTLKEKIIKGGK</sequence>
<evidence type="ECO:0000256" key="6">
    <source>
        <dbReference type="SAM" id="Phobius"/>
    </source>
</evidence>
<feature type="transmembrane region" description="Helical" evidence="6">
    <location>
        <begin position="140"/>
        <end position="158"/>
    </location>
</feature>
<keyword evidence="2" id="KW-1003">Cell membrane</keyword>
<dbReference type="PANTHER" id="PTHR30250">
    <property type="entry name" value="PST FAMILY PREDICTED COLANIC ACID TRANSPORTER"/>
    <property type="match status" value="1"/>
</dbReference>
<feature type="transmembrane region" description="Helical" evidence="6">
    <location>
        <begin position="289"/>
        <end position="309"/>
    </location>
</feature>
<feature type="transmembrane region" description="Helical" evidence="6">
    <location>
        <begin position="41"/>
        <end position="65"/>
    </location>
</feature>
<feature type="transmembrane region" description="Helical" evidence="6">
    <location>
        <begin position="109"/>
        <end position="128"/>
    </location>
</feature>
<gene>
    <name evidence="7" type="primary">cps2J</name>
    <name evidence="7" type="ORF">T23_17010</name>
</gene>
<evidence type="ECO:0000256" key="3">
    <source>
        <dbReference type="ARBA" id="ARBA00022692"/>
    </source>
</evidence>
<protein>
    <recommendedName>
        <fullName evidence="9">Polysaccharide biosynthesis protein C-terminal domain-containing protein</fullName>
    </recommendedName>
</protein>
<dbReference type="Proteomes" id="UP001432099">
    <property type="component" value="Chromosome"/>
</dbReference>
<dbReference type="EMBL" id="AP028127">
    <property type="protein sequence ID" value="BEH91599.1"/>
    <property type="molecule type" value="Genomic_DNA"/>
</dbReference>
<feature type="transmembrane region" description="Helical" evidence="6">
    <location>
        <begin position="77"/>
        <end position="103"/>
    </location>
</feature>
<dbReference type="InterPro" id="IPR002797">
    <property type="entry name" value="Polysacc_synth"/>
</dbReference>
<name>A0ABN6ZCS1_9FIRM</name>
<evidence type="ECO:0008006" key="9">
    <source>
        <dbReference type="Google" id="ProtNLM"/>
    </source>
</evidence>
<comment type="subcellular location">
    <subcellularLocation>
        <location evidence="1">Cell membrane</location>
        <topology evidence="1">Multi-pass membrane protein</topology>
    </subcellularLocation>
</comment>
<evidence type="ECO:0000256" key="1">
    <source>
        <dbReference type="ARBA" id="ARBA00004651"/>
    </source>
</evidence>
<dbReference type="PANTHER" id="PTHR30250:SF11">
    <property type="entry name" value="O-ANTIGEN TRANSPORTER-RELATED"/>
    <property type="match status" value="1"/>
</dbReference>
<evidence type="ECO:0000256" key="5">
    <source>
        <dbReference type="ARBA" id="ARBA00023136"/>
    </source>
</evidence>
<keyword evidence="5 6" id="KW-0472">Membrane</keyword>